<comment type="similarity">
    <text evidence="1">Belongs to the Fur family.</text>
</comment>
<evidence type="ECO:0000256" key="5">
    <source>
        <dbReference type="ARBA" id="ARBA00023015"/>
    </source>
</evidence>
<dbReference type="Gene3D" id="3.30.1490.190">
    <property type="match status" value="1"/>
</dbReference>
<sequence length="157" mass="18313">MEHSNSIDFNVLKEDLKQKGYKLTPQRRAIVDTIIEKEGEHLTAEEIYDEVKKSCPEIGLATVYRTIILLEELGVICKLDLDDGCSRYELVRKDEGHRHHHLVCNECKCVIEVQDDLLDELEEEVERSYGFKILDHSVKFFGVCRKCQSKMELEEKK</sequence>
<keyword evidence="3 8" id="KW-0479">Metal-binding</keyword>
<keyword evidence="9" id="KW-0408">Iron</keyword>
<organism evidence="10">
    <name type="scientific">Clostridium tertium</name>
    <dbReference type="NCBI Taxonomy" id="1559"/>
    <lineage>
        <taxon>Bacteria</taxon>
        <taxon>Bacillati</taxon>
        <taxon>Bacillota</taxon>
        <taxon>Clostridia</taxon>
        <taxon>Eubacteriales</taxon>
        <taxon>Clostridiaceae</taxon>
        <taxon>Clostridium</taxon>
    </lineage>
</organism>
<dbReference type="AlphaFoldDB" id="A0A6N2ZI12"/>
<evidence type="ECO:0000256" key="1">
    <source>
        <dbReference type="ARBA" id="ARBA00007957"/>
    </source>
</evidence>
<dbReference type="GO" id="GO:0008270">
    <property type="term" value="F:zinc ion binding"/>
    <property type="evidence" value="ECO:0007669"/>
    <property type="project" value="TreeGrafter"/>
</dbReference>
<accession>A0A6N2ZI12</accession>
<feature type="binding site" evidence="9">
    <location>
        <position position="136"/>
    </location>
    <ligand>
        <name>Fe cation</name>
        <dbReference type="ChEBI" id="CHEBI:24875"/>
    </ligand>
</feature>
<dbReference type="InterPro" id="IPR036390">
    <property type="entry name" value="WH_DNA-bd_sf"/>
</dbReference>
<comment type="cofactor">
    <cofactor evidence="9">
        <name>Mn(2+)</name>
        <dbReference type="ChEBI" id="CHEBI:29035"/>
    </cofactor>
    <cofactor evidence="9">
        <name>Fe(2+)</name>
        <dbReference type="ChEBI" id="CHEBI:29033"/>
    </cofactor>
    <text evidence="9">Binds 1 Mn(2+) or Fe(2+) ion per subunit.</text>
</comment>
<evidence type="ECO:0000313" key="10">
    <source>
        <dbReference type="EMBL" id="VYT77578.1"/>
    </source>
</evidence>
<feature type="binding site" evidence="8">
    <location>
        <position position="144"/>
    </location>
    <ligand>
        <name>Zn(2+)</name>
        <dbReference type="ChEBI" id="CHEBI:29105"/>
    </ligand>
</feature>
<keyword evidence="6" id="KW-0238">DNA-binding</keyword>
<evidence type="ECO:0000256" key="3">
    <source>
        <dbReference type="ARBA" id="ARBA00022723"/>
    </source>
</evidence>
<evidence type="ECO:0000256" key="2">
    <source>
        <dbReference type="ARBA" id="ARBA00022491"/>
    </source>
</evidence>
<dbReference type="Pfam" id="PF01475">
    <property type="entry name" value="FUR"/>
    <property type="match status" value="1"/>
</dbReference>
<reference evidence="10" key="1">
    <citation type="submission" date="2019-11" db="EMBL/GenBank/DDBJ databases">
        <authorList>
            <person name="Feng L."/>
        </authorList>
    </citation>
    <scope>NUCLEOTIDE SEQUENCE</scope>
    <source>
        <strain evidence="10">CTertiumLFYP3</strain>
    </source>
</reference>
<feature type="binding site" evidence="8">
    <location>
        <position position="147"/>
    </location>
    <ligand>
        <name>Zn(2+)</name>
        <dbReference type="ChEBI" id="CHEBI:29105"/>
    </ligand>
</feature>
<dbReference type="Gene3D" id="1.10.10.10">
    <property type="entry name" value="Winged helix-like DNA-binding domain superfamily/Winged helix DNA-binding domain"/>
    <property type="match status" value="1"/>
</dbReference>
<dbReference type="CDD" id="cd07153">
    <property type="entry name" value="Fur_like"/>
    <property type="match status" value="1"/>
</dbReference>
<dbReference type="SUPFAM" id="SSF46785">
    <property type="entry name" value="Winged helix' DNA-binding domain"/>
    <property type="match status" value="1"/>
</dbReference>
<protein>
    <submittedName>
        <fullName evidence="10">Ferric uptake regulation protein</fullName>
    </submittedName>
</protein>
<dbReference type="EMBL" id="CACRTO010000005">
    <property type="protein sequence ID" value="VYT77578.1"/>
    <property type="molecule type" value="Genomic_DNA"/>
</dbReference>
<comment type="cofactor">
    <cofactor evidence="8">
        <name>Zn(2+)</name>
        <dbReference type="ChEBI" id="CHEBI:29105"/>
    </cofactor>
    <text evidence="8">Binds 1 zinc ion per subunit.</text>
</comment>
<keyword evidence="2" id="KW-0678">Repressor</keyword>
<feature type="binding site" evidence="8">
    <location>
        <position position="107"/>
    </location>
    <ligand>
        <name>Zn(2+)</name>
        <dbReference type="ChEBI" id="CHEBI:29105"/>
    </ligand>
</feature>
<evidence type="ECO:0000256" key="9">
    <source>
        <dbReference type="PIRSR" id="PIRSR602481-2"/>
    </source>
</evidence>
<evidence type="ECO:0000256" key="6">
    <source>
        <dbReference type="ARBA" id="ARBA00023125"/>
    </source>
</evidence>
<dbReference type="GO" id="GO:0000976">
    <property type="term" value="F:transcription cis-regulatory region binding"/>
    <property type="evidence" value="ECO:0007669"/>
    <property type="project" value="TreeGrafter"/>
</dbReference>
<proteinExistence type="inferred from homology"/>
<dbReference type="GO" id="GO:0045892">
    <property type="term" value="P:negative regulation of DNA-templated transcription"/>
    <property type="evidence" value="ECO:0007669"/>
    <property type="project" value="TreeGrafter"/>
</dbReference>
<dbReference type="GO" id="GO:1900376">
    <property type="term" value="P:regulation of secondary metabolite biosynthetic process"/>
    <property type="evidence" value="ECO:0007669"/>
    <property type="project" value="TreeGrafter"/>
</dbReference>
<dbReference type="InterPro" id="IPR043135">
    <property type="entry name" value="Fur_C"/>
</dbReference>
<evidence type="ECO:0000256" key="7">
    <source>
        <dbReference type="ARBA" id="ARBA00023163"/>
    </source>
</evidence>
<dbReference type="PANTHER" id="PTHR33202:SF7">
    <property type="entry name" value="FERRIC UPTAKE REGULATION PROTEIN"/>
    <property type="match status" value="1"/>
</dbReference>
<evidence type="ECO:0000256" key="4">
    <source>
        <dbReference type="ARBA" id="ARBA00022833"/>
    </source>
</evidence>
<dbReference type="InterPro" id="IPR002481">
    <property type="entry name" value="FUR"/>
</dbReference>
<keyword evidence="7" id="KW-0804">Transcription</keyword>
<dbReference type="InterPro" id="IPR036388">
    <property type="entry name" value="WH-like_DNA-bd_sf"/>
</dbReference>
<keyword evidence="5" id="KW-0805">Transcription regulation</keyword>
<dbReference type="RefSeq" id="WP_156624961.1">
    <property type="nucleotide sequence ID" value="NZ_CACRTO010000005.1"/>
</dbReference>
<dbReference type="GO" id="GO:0003700">
    <property type="term" value="F:DNA-binding transcription factor activity"/>
    <property type="evidence" value="ECO:0007669"/>
    <property type="project" value="InterPro"/>
</dbReference>
<name>A0A6N2ZI12_9CLOT</name>
<gene>
    <name evidence="10" type="primary">fur</name>
    <name evidence="10" type="ORF">CTLFYP3_00656</name>
</gene>
<keyword evidence="4 8" id="KW-0862">Zinc</keyword>
<feature type="binding site" evidence="8">
    <location>
        <position position="104"/>
    </location>
    <ligand>
        <name>Zn(2+)</name>
        <dbReference type="ChEBI" id="CHEBI:29105"/>
    </ligand>
</feature>
<dbReference type="FunFam" id="1.10.10.10:FF:000051">
    <property type="entry name" value="Fur family transcriptional regulator"/>
    <property type="match status" value="1"/>
</dbReference>
<dbReference type="PANTHER" id="PTHR33202">
    <property type="entry name" value="ZINC UPTAKE REGULATION PROTEIN"/>
    <property type="match status" value="1"/>
</dbReference>
<evidence type="ECO:0000256" key="8">
    <source>
        <dbReference type="PIRSR" id="PIRSR602481-1"/>
    </source>
</evidence>